<keyword evidence="2 4" id="KW-0479">Metal-binding</keyword>
<reference evidence="7 8" key="1">
    <citation type="submission" date="2015-11" db="EMBL/GenBank/DDBJ databases">
        <title>Expanding the genomic diversity of Burkholderia species for the development of highly accurate diagnostics.</title>
        <authorList>
            <person name="Sahl J."/>
            <person name="Keim P."/>
            <person name="Wagner D."/>
        </authorList>
    </citation>
    <scope>NUCLEOTIDE SEQUENCE [LARGE SCALE GENOMIC DNA]</scope>
    <source>
        <strain evidence="7 8">RF32-BP4</strain>
    </source>
</reference>
<dbReference type="SUPFAM" id="SSF46626">
    <property type="entry name" value="Cytochrome c"/>
    <property type="match status" value="1"/>
</dbReference>
<dbReference type="InterPro" id="IPR051459">
    <property type="entry name" value="Cytochrome_c-type_DH"/>
</dbReference>
<evidence type="ECO:0000256" key="5">
    <source>
        <dbReference type="SAM" id="SignalP"/>
    </source>
</evidence>
<keyword evidence="3 4" id="KW-0408">Iron</keyword>
<evidence type="ECO:0000256" key="3">
    <source>
        <dbReference type="ARBA" id="ARBA00023004"/>
    </source>
</evidence>
<evidence type="ECO:0000256" key="1">
    <source>
        <dbReference type="ARBA" id="ARBA00022617"/>
    </source>
</evidence>
<dbReference type="GO" id="GO:0046872">
    <property type="term" value="F:metal ion binding"/>
    <property type="evidence" value="ECO:0007669"/>
    <property type="project" value="UniProtKB-KW"/>
</dbReference>
<dbReference type="EMBL" id="LOTN01000084">
    <property type="protein sequence ID" value="KUZ79865.1"/>
    <property type="molecule type" value="Genomic_DNA"/>
</dbReference>
<dbReference type="Pfam" id="PF00034">
    <property type="entry name" value="Cytochrom_C"/>
    <property type="match status" value="1"/>
</dbReference>
<feature type="signal peptide" evidence="5">
    <location>
        <begin position="1"/>
        <end position="28"/>
    </location>
</feature>
<dbReference type="InterPro" id="IPR036909">
    <property type="entry name" value="Cyt_c-like_dom_sf"/>
</dbReference>
<dbReference type="AlphaFoldDB" id="A0A102KQR7"/>
<keyword evidence="5" id="KW-0732">Signal</keyword>
<dbReference type="PROSITE" id="PS51007">
    <property type="entry name" value="CYTC"/>
    <property type="match status" value="1"/>
</dbReference>
<dbReference type="InterPro" id="IPR009056">
    <property type="entry name" value="Cyt_c-like_dom"/>
</dbReference>
<dbReference type="PANTHER" id="PTHR35008:SF8">
    <property type="entry name" value="ALCOHOL DEHYDROGENASE CYTOCHROME C SUBUNIT"/>
    <property type="match status" value="1"/>
</dbReference>
<protein>
    <submittedName>
        <fullName evidence="7">Cytochrome C biogenesis protein CcdA</fullName>
    </submittedName>
</protein>
<evidence type="ECO:0000313" key="7">
    <source>
        <dbReference type="EMBL" id="KUZ79865.1"/>
    </source>
</evidence>
<dbReference type="PANTHER" id="PTHR35008">
    <property type="entry name" value="BLL4482 PROTEIN-RELATED"/>
    <property type="match status" value="1"/>
</dbReference>
<dbReference type="GO" id="GO:0020037">
    <property type="term" value="F:heme binding"/>
    <property type="evidence" value="ECO:0007669"/>
    <property type="project" value="InterPro"/>
</dbReference>
<comment type="caution">
    <text evidence="7">The sequence shown here is derived from an EMBL/GenBank/DDBJ whole genome shotgun (WGS) entry which is preliminary data.</text>
</comment>
<evidence type="ECO:0000313" key="8">
    <source>
        <dbReference type="Proteomes" id="UP000065521"/>
    </source>
</evidence>
<gene>
    <name evidence="7" type="ORF">WI38_02085</name>
</gene>
<keyword evidence="1 4" id="KW-0349">Heme</keyword>
<dbReference type="Proteomes" id="UP000065521">
    <property type="component" value="Unassembled WGS sequence"/>
</dbReference>
<dbReference type="Gene3D" id="1.10.760.10">
    <property type="entry name" value="Cytochrome c-like domain"/>
    <property type="match status" value="1"/>
</dbReference>
<feature type="domain" description="Cytochrome c" evidence="6">
    <location>
        <begin position="61"/>
        <end position="148"/>
    </location>
</feature>
<name>A0A102KQR7_9BURK</name>
<proteinExistence type="predicted"/>
<feature type="chain" id="PRO_5007112786" evidence="5">
    <location>
        <begin position="29"/>
        <end position="182"/>
    </location>
</feature>
<sequence length="182" mass="18753">MRNTIVRRLASCAVAAGTLALPALPAFGAGFGLGQPVDRAAIAAWDIDVAPDGSGLPPGAGTVARGAHVFADKCAMCHGAGGQGGVGDPLVGGLGSLAGAKPKKTVGSYWPYATTLFDYIRRAMPYNAPQSLSADDVYAVTAYVLHLNGIVPDDTTLDARTLPRVRMPNRDGFVPDPRPGRL</sequence>
<evidence type="ECO:0000259" key="6">
    <source>
        <dbReference type="PROSITE" id="PS51007"/>
    </source>
</evidence>
<evidence type="ECO:0000256" key="4">
    <source>
        <dbReference type="PROSITE-ProRule" id="PRU00433"/>
    </source>
</evidence>
<dbReference type="RefSeq" id="WP_059638633.1">
    <property type="nucleotide sequence ID" value="NZ_LOTK01000064.1"/>
</dbReference>
<accession>A0A102KQR7</accession>
<dbReference type="GO" id="GO:0009055">
    <property type="term" value="F:electron transfer activity"/>
    <property type="evidence" value="ECO:0007669"/>
    <property type="project" value="InterPro"/>
</dbReference>
<evidence type="ECO:0000256" key="2">
    <source>
        <dbReference type="ARBA" id="ARBA00022723"/>
    </source>
</evidence>
<organism evidence="7 8">
    <name type="scientific">Burkholderia ubonensis</name>
    <dbReference type="NCBI Taxonomy" id="101571"/>
    <lineage>
        <taxon>Bacteria</taxon>
        <taxon>Pseudomonadati</taxon>
        <taxon>Pseudomonadota</taxon>
        <taxon>Betaproteobacteria</taxon>
        <taxon>Burkholderiales</taxon>
        <taxon>Burkholderiaceae</taxon>
        <taxon>Burkholderia</taxon>
        <taxon>Burkholderia cepacia complex</taxon>
    </lineage>
</organism>